<keyword evidence="2" id="KW-0732">Signal</keyword>
<feature type="region of interest" description="Disordered" evidence="1">
    <location>
        <begin position="573"/>
        <end position="631"/>
    </location>
</feature>
<dbReference type="InterPro" id="IPR032675">
    <property type="entry name" value="LRR_dom_sf"/>
</dbReference>
<sequence>MYATVALSMLMTGTIAVSPVSAADQQSAQTAASTAANQASQLAVPNLTNEVKATNKFNITKERPLQYTYIHKPFEDLQGAKAWKGAEYAANIPMDAKGLDPTTKKNYIDEWMPDYGTQIFVYLTNYTKDYKDLTTFRDNFTKNDLAKMTTLKSDSDAQLTTVGGKQQATVYYQAMMSMSTLEGLQYATNLQSVYLHPNMTASAITYGEATQNGNLWDISALTKLNKLTDISVNYFSISDVAALANKPDLVKIDLAYNQISDLSPLATNQNPALDLTKGFSNQHILLSPVTFRTGTASYTTPSFIIKNLAANNLPIQVYNANKEDYARLYPSTSDGGNVDSTTITWSNMLPDRPNMYGAFSTLWKDSSSDYNGWIMVPYQIKDGIGNVNVNFQLLRNDKSQLTLAPSSVLSGTVGTSFNIQTDNTTDYQLNRLAGLGYKVYGVFNGTGQVSDFNEKNGRADKVGQTGTISENTQNLTVVFVKQSTIKVDYGSLDENGKFVQFKNGSEPVSDSKQGDFNNPLKVSDTTKNFPNYEFDGLARIVNGKVEKLPANTDTIPFTESDQTIIALYKKQVSTGDGNGGSTPQVTPPSSAGSGTVTEPQKPGQATEPKTDGSTNDPDRKPGSQTNNQDYVAKKNEVIYSIKKIGLYRTENFSKNTRQAWYVKKPRVYRPMFVVTGYTRTADGKLRYRVRDVNHLTKNRHKTGYITASWKYVRPVYYLGKHAAITVINPRGVNGYTKANLTGKIRNYKQGTILKVKGIVRHNLTTRYVLSNGQYVTGNRKLVNMGRHHYPKYVKAKTAVNRYHNVNLTKRNQHYKQNSKKVFKVYNFDYSQANSVTKHGTLRYRIAGGYITGNAKYIQIVR</sequence>
<evidence type="ECO:0000256" key="2">
    <source>
        <dbReference type="SAM" id="SignalP"/>
    </source>
</evidence>
<dbReference type="SUPFAM" id="SSF52075">
    <property type="entry name" value="Outer arm dynein light chain 1"/>
    <property type="match status" value="1"/>
</dbReference>
<dbReference type="STRING" id="1423739.FC85_GL000458"/>
<evidence type="ECO:0000256" key="1">
    <source>
        <dbReference type="SAM" id="MobiDB-lite"/>
    </source>
</evidence>
<protein>
    <recommendedName>
        <fullName evidence="3">DUF5776 domain-containing protein</fullName>
    </recommendedName>
</protein>
<feature type="domain" description="DUF5776" evidence="3">
    <location>
        <begin position="716"/>
        <end position="782"/>
    </location>
</feature>
<dbReference type="PATRIC" id="fig|1423739.3.peg.482"/>
<name>A0A0R1STC1_9LACO</name>
<dbReference type="PROSITE" id="PS51450">
    <property type="entry name" value="LRR"/>
    <property type="match status" value="1"/>
</dbReference>
<proteinExistence type="predicted"/>
<dbReference type="EMBL" id="AZEY01000007">
    <property type="protein sequence ID" value="KRL69576.1"/>
    <property type="molecule type" value="Genomic_DNA"/>
</dbReference>
<feature type="chain" id="PRO_5006410806" description="DUF5776 domain-containing protein" evidence="2">
    <location>
        <begin position="23"/>
        <end position="861"/>
    </location>
</feature>
<evidence type="ECO:0000259" key="3">
    <source>
        <dbReference type="Pfam" id="PF19087"/>
    </source>
</evidence>
<dbReference type="InterPro" id="IPR001611">
    <property type="entry name" value="Leu-rich_rpt"/>
</dbReference>
<comment type="caution">
    <text evidence="4">The sequence shown here is derived from an EMBL/GenBank/DDBJ whole genome shotgun (WGS) entry which is preliminary data.</text>
</comment>
<dbReference type="InterPro" id="IPR044081">
    <property type="entry name" value="DUF5776"/>
</dbReference>
<gene>
    <name evidence="4" type="ORF">FC85_GL000458</name>
</gene>
<feature type="compositionally biased region" description="Polar residues" evidence="1">
    <location>
        <begin position="573"/>
        <end position="598"/>
    </location>
</feature>
<feature type="compositionally biased region" description="Polar residues" evidence="1">
    <location>
        <begin position="503"/>
        <end position="516"/>
    </location>
</feature>
<feature type="signal peptide" evidence="2">
    <location>
        <begin position="1"/>
        <end position="22"/>
    </location>
</feature>
<evidence type="ECO:0000313" key="5">
    <source>
        <dbReference type="Proteomes" id="UP000052013"/>
    </source>
</evidence>
<dbReference type="Gene3D" id="3.80.10.10">
    <property type="entry name" value="Ribonuclease Inhibitor"/>
    <property type="match status" value="1"/>
</dbReference>
<dbReference type="Pfam" id="PF19087">
    <property type="entry name" value="DUF5776"/>
    <property type="match status" value="1"/>
</dbReference>
<evidence type="ECO:0000313" key="4">
    <source>
        <dbReference type="EMBL" id="KRL69576.1"/>
    </source>
</evidence>
<feature type="region of interest" description="Disordered" evidence="1">
    <location>
        <begin position="503"/>
        <end position="522"/>
    </location>
</feature>
<accession>A0A0R1STC1</accession>
<organism evidence="4 5">
    <name type="scientific">Lentilactobacillus diolivorans DSM 14421</name>
    <dbReference type="NCBI Taxonomy" id="1423739"/>
    <lineage>
        <taxon>Bacteria</taxon>
        <taxon>Bacillati</taxon>
        <taxon>Bacillota</taxon>
        <taxon>Bacilli</taxon>
        <taxon>Lactobacillales</taxon>
        <taxon>Lactobacillaceae</taxon>
        <taxon>Lentilactobacillus</taxon>
    </lineage>
</organism>
<reference evidence="4 5" key="1">
    <citation type="journal article" date="2015" name="Genome Announc.">
        <title>Expanding the biotechnology potential of lactobacilli through comparative genomics of 213 strains and associated genera.</title>
        <authorList>
            <person name="Sun Z."/>
            <person name="Harris H.M."/>
            <person name="McCann A."/>
            <person name="Guo C."/>
            <person name="Argimon S."/>
            <person name="Zhang W."/>
            <person name="Yang X."/>
            <person name="Jeffery I.B."/>
            <person name="Cooney J.C."/>
            <person name="Kagawa T.F."/>
            <person name="Liu W."/>
            <person name="Song Y."/>
            <person name="Salvetti E."/>
            <person name="Wrobel A."/>
            <person name="Rasinkangas P."/>
            <person name="Parkhill J."/>
            <person name="Rea M.C."/>
            <person name="O'Sullivan O."/>
            <person name="Ritari J."/>
            <person name="Douillard F.P."/>
            <person name="Paul Ross R."/>
            <person name="Yang R."/>
            <person name="Briner A.E."/>
            <person name="Felis G.E."/>
            <person name="de Vos W.M."/>
            <person name="Barrangou R."/>
            <person name="Klaenhammer T.R."/>
            <person name="Caufield P.W."/>
            <person name="Cui Y."/>
            <person name="Zhang H."/>
            <person name="O'Toole P.W."/>
        </authorList>
    </citation>
    <scope>NUCLEOTIDE SEQUENCE [LARGE SCALE GENOMIC DNA]</scope>
    <source>
        <strain evidence="4 5">DSM 14421</strain>
    </source>
</reference>
<dbReference type="AlphaFoldDB" id="A0A0R1STC1"/>
<dbReference type="Proteomes" id="UP000052013">
    <property type="component" value="Unassembled WGS sequence"/>
</dbReference>